<dbReference type="Gene3D" id="1.20.1050.10">
    <property type="match status" value="1"/>
</dbReference>
<dbReference type="CDD" id="cd03045">
    <property type="entry name" value="GST_N_Delta_Epsilon"/>
    <property type="match status" value="1"/>
</dbReference>
<dbReference type="InterPro" id="IPR036249">
    <property type="entry name" value="Thioredoxin-like_sf"/>
</dbReference>
<organism evidence="2 3">
    <name type="scientific">Ignelater luminosus</name>
    <name type="common">Cucubano</name>
    <name type="synonym">Pyrophorus luminosus</name>
    <dbReference type="NCBI Taxonomy" id="2038154"/>
    <lineage>
        <taxon>Eukaryota</taxon>
        <taxon>Metazoa</taxon>
        <taxon>Ecdysozoa</taxon>
        <taxon>Arthropoda</taxon>
        <taxon>Hexapoda</taxon>
        <taxon>Insecta</taxon>
        <taxon>Pterygota</taxon>
        <taxon>Neoptera</taxon>
        <taxon>Endopterygota</taxon>
        <taxon>Coleoptera</taxon>
        <taxon>Polyphaga</taxon>
        <taxon>Elateriformia</taxon>
        <taxon>Elateroidea</taxon>
        <taxon>Elateridae</taxon>
        <taxon>Agrypninae</taxon>
        <taxon>Pyrophorini</taxon>
        <taxon>Ignelater</taxon>
    </lineage>
</organism>
<dbReference type="InterPro" id="IPR036282">
    <property type="entry name" value="Glutathione-S-Trfase_C_sf"/>
</dbReference>
<dbReference type="GO" id="GO:0004364">
    <property type="term" value="F:glutathione transferase activity"/>
    <property type="evidence" value="ECO:0007669"/>
    <property type="project" value="TreeGrafter"/>
</dbReference>
<dbReference type="PROSITE" id="PS50404">
    <property type="entry name" value="GST_NTER"/>
    <property type="match status" value="1"/>
</dbReference>
<feature type="domain" description="GST N-terminal" evidence="1">
    <location>
        <begin position="1"/>
        <end position="82"/>
    </location>
</feature>
<dbReference type="SFLD" id="SFLDG00358">
    <property type="entry name" value="Main_(cytGST)"/>
    <property type="match status" value="1"/>
</dbReference>
<dbReference type="OrthoDB" id="2309723at2759"/>
<evidence type="ECO:0000313" key="2">
    <source>
        <dbReference type="EMBL" id="KAF2888089.1"/>
    </source>
</evidence>
<dbReference type="InterPro" id="IPR040079">
    <property type="entry name" value="Glutathione_S-Trfase"/>
</dbReference>
<gene>
    <name evidence="2" type="ORF">ILUMI_18084</name>
</gene>
<evidence type="ECO:0000259" key="1">
    <source>
        <dbReference type="PROSITE" id="PS50404"/>
    </source>
</evidence>
<protein>
    <recommendedName>
        <fullName evidence="1">GST N-terminal domain-containing protein</fullName>
    </recommendedName>
</protein>
<evidence type="ECO:0000313" key="3">
    <source>
        <dbReference type="Proteomes" id="UP000801492"/>
    </source>
</evidence>
<dbReference type="InterPro" id="IPR004045">
    <property type="entry name" value="Glutathione_S-Trfase_N"/>
</dbReference>
<feature type="non-terminal residue" evidence="2">
    <location>
        <position position="114"/>
    </location>
</feature>
<proteinExistence type="predicted"/>
<keyword evidence="3" id="KW-1185">Reference proteome</keyword>
<dbReference type="SUPFAM" id="SSF47616">
    <property type="entry name" value="GST C-terminal domain-like"/>
    <property type="match status" value="1"/>
</dbReference>
<dbReference type="Proteomes" id="UP000801492">
    <property type="component" value="Unassembled WGS sequence"/>
</dbReference>
<dbReference type="Gene3D" id="3.40.30.10">
    <property type="entry name" value="Glutaredoxin"/>
    <property type="match status" value="1"/>
</dbReference>
<dbReference type="Pfam" id="PF13417">
    <property type="entry name" value="GST_N_3"/>
    <property type="match status" value="1"/>
</dbReference>
<name>A0A8K0G6Q7_IGNLU</name>
<dbReference type="PANTHER" id="PTHR43969">
    <property type="entry name" value="GLUTATHIONE S TRANSFERASE D10, ISOFORM A-RELATED"/>
    <property type="match status" value="1"/>
</dbReference>
<dbReference type="EMBL" id="VTPC01080059">
    <property type="protein sequence ID" value="KAF2888089.1"/>
    <property type="molecule type" value="Genomic_DNA"/>
</dbReference>
<dbReference type="SUPFAM" id="SSF52833">
    <property type="entry name" value="Thioredoxin-like"/>
    <property type="match status" value="1"/>
</dbReference>
<dbReference type="GO" id="GO:0006749">
    <property type="term" value="P:glutathione metabolic process"/>
    <property type="evidence" value="ECO:0007669"/>
    <property type="project" value="TreeGrafter"/>
</dbReference>
<dbReference type="FunFam" id="3.40.30.10:FF:000034">
    <property type="entry name" value="glutathione S-transferase 1"/>
    <property type="match status" value="1"/>
</dbReference>
<dbReference type="SFLD" id="SFLDS00019">
    <property type="entry name" value="Glutathione_Transferase_(cytos"/>
    <property type="match status" value="1"/>
</dbReference>
<dbReference type="PANTHER" id="PTHR43969:SF9">
    <property type="entry name" value="GLUTATHIONE S TRANSFERASE D10, ISOFORM A-RELATED"/>
    <property type="match status" value="1"/>
</dbReference>
<dbReference type="AlphaFoldDB" id="A0A8K0G6Q7"/>
<reference evidence="2" key="1">
    <citation type="submission" date="2019-08" db="EMBL/GenBank/DDBJ databases">
        <title>The genome of the North American firefly Photinus pyralis.</title>
        <authorList>
            <consortium name="Photinus pyralis genome working group"/>
            <person name="Fallon T.R."/>
            <person name="Sander Lower S.E."/>
            <person name="Weng J.-K."/>
        </authorList>
    </citation>
    <scope>NUCLEOTIDE SEQUENCE</scope>
    <source>
        <strain evidence="2">TRF0915ILg1</strain>
        <tissue evidence="2">Whole body</tissue>
    </source>
</reference>
<accession>A0A8K0G6Q7</accession>
<comment type="caution">
    <text evidence="2">The sequence shown here is derived from an EMBL/GenBank/DDBJ whole genome shotgun (WGS) entry which is preliminary data.</text>
</comment>
<sequence length="114" mass="12992">MIAKLYYDDKSTACRAVLLTVRALDLTLDLQEIDVLNKENLTPDFIKINPQHTIPVLVDEDLIICDSHAISGYLVAKYGSDSTLYPNDPRERALVDQRLHFDSNILLPRLRNLL</sequence>